<gene>
    <name evidence="1" type="ORF">MIT9_P2103</name>
</gene>
<dbReference type="Proteomes" id="UP001321825">
    <property type="component" value="Chromosome"/>
</dbReference>
<sequence length="194" mass="22073">MHTQRNRIRVAQLSARIIIEEGVNDYAVAKRKAAERLGLDWGQNLPDDDSVTAALQDYHRIFRFRHQPQFIRHLRRMALEVMTFLEEFSPHLTGAVLAGTAGEHQPIQLQLFPETPEAVIWALEENGVPYRQEADVPVKLNGQTCQIPVLTLDWHGLAVETRLLPPKALRQMGRQTPPRAPIKALRRLLAETAD</sequence>
<keyword evidence="2" id="KW-1185">Reference proteome</keyword>
<reference evidence="2" key="1">
    <citation type="journal article" date="2024" name="Int. J. Syst. Evol. Microbiol.">
        <title>Methylomarinovum tepidoasis sp. nov., a moderately thermophilic methanotroph of the family Methylothermaceae isolated from a deep-sea hydrothermal field.</title>
        <authorList>
            <person name="Hirayama H."/>
            <person name="Takaki Y."/>
            <person name="Abe M."/>
            <person name="Miyazaki M."/>
            <person name="Uematsu K."/>
            <person name="Matsui Y."/>
            <person name="Takai K."/>
        </authorList>
    </citation>
    <scope>NUCLEOTIDE SEQUENCE [LARGE SCALE GENOMIC DNA]</scope>
    <source>
        <strain evidence="2">IT-9</strain>
    </source>
</reference>
<proteinExistence type="predicted"/>
<evidence type="ECO:0008006" key="3">
    <source>
        <dbReference type="Google" id="ProtNLM"/>
    </source>
</evidence>
<evidence type="ECO:0000313" key="1">
    <source>
        <dbReference type="EMBL" id="BCX82517.1"/>
    </source>
</evidence>
<dbReference type="EMBL" id="AP024714">
    <property type="protein sequence ID" value="BCX82517.1"/>
    <property type="molecule type" value="Genomic_DNA"/>
</dbReference>
<name>A0AAU9C2A4_9GAMM</name>
<dbReference type="KEGG" id="mcau:MIT9_P2103"/>
<dbReference type="RefSeq" id="WP_317704915.1">
    <property type="nucleotide sequence ID" value="NZ_AP024714.1"/>
</dbReference>
<dbReference type="AlphaFoldDB" id="A0AAU9C2A4"/>
<organism evidence="1 2">
    <name type="scientific">Methylomarinovum caldicuralii</name>
    <dbReference type="NCBI Taxonomy" id="438856"/>
    <lineage>
        <taxon>Bacteria</taxon>
        <taxon>Pseudomonadati</taxon>
        <taxon>Pseudomonadota</taxon>
        <taxon>Gammaproteobacteria</taxon>
        <taxon>Methylococcales</taxon>
        <taxon>Methylothermaceae</taxon>
        <taxon>Methylomarinovum</taxon>
    </lineage>
</organism>
<accession>A0AAU9C2A4</accession>
<protein>
    <recommendedName>
        <fullName evidence="3">Nucleotidyltransferase</fullName>
    </recommendedName>
</protein>
<evidence type="ECO:0000313" key="2">
    <source>
        <dbReference type="Proteomes" id="UP001321825"/>
    </source>
</evidence>